<keyword evidence="1" id="KW-0472">Membrane</keyword>
<gene>
    <name evidence="2" type="ORF">ACFFHF_12980</name>
</gene>
<feature type="transmembrane region" description="Helical" evidence="1">
    <location>
        <begin position="20"/>
        <end position="38"/>
    </location>
</feature>
<accession>A0ABV6KT28</accession>
<comment type="caution">
    <text evidence="2">The sequence shown here is derived from an EMBL/GenBank/DDBJ whole genome shotgun (WGS) entry which is preliminary data.</text>
</comment>
<name>A0ABV6KT28_9BACI</name>
<organism evidence="2 3">
    <name type="scientific">Robertmurraya beringensis</name>
    <dbReference type="NCBI Taxonomy" id="641660"/>
    <lineage>
        <taxon>Bacteria</taxon>
        <taxon>Bacillati</taxon>
        <taxon>Bacillota</taxon>
        <taxon>Bacilli</taxon>
        <taxon>Bacillales</taxon>
        <taxon>Bacillaceae</taxon>
        <taxon>Robertmurraya</taxon>
    </lineage>
</organism>
<keyword evidence="3" id="KW-1185">Reference proteome</keyword>
<sequence length="69" mass="7648">MNKIDFSPLKGTIDGMAMKLAVILFVPLLTGLICKYLLRSLKVPNNFSNGLSIALMLFVFYQTILKVIG</sequence>
<keyword evidence="1" id="KW-0812">Transmembrane</keyword>
<evidence type="ECO:0000313" key="3">
    <source>
        <dbReference type="Proteomes" id="UP001589738"/>
    </source>
</evidence>
<evidence type="ECO:0000256" key="1">
    <source>
        <dbReference type="SAM" id="Phobius"/>
    </source>
</evidence>
<dbReference type="EMBL" id="JBHLUU010000092">
    <property type="protein sequence ID" value="MFC0476147.1"/>
    <property type="molecule type" value="Genomic_DNA"/>
</dbReference>
<dbReference type="Proteomes" id="UP001589738">
    <property type="component" value="Unassembled WGS sequence"/>
</dbReference>
<proteinExistence type="predicted"/>
<reference evidence="2 3" key="1">
    <citation type="submission" date="2024-09" db="EMBL/GenBank/DDBJ databases">
        <authorList>
            <person name="Sun Q."/>
            <person name="Mori K."/>
        </authorList>
    </citation>
    <scope>NUCLEOTIDE SEQUENCE [LARGE SCALE GENOMIC DNA]</scope>
    <source>
        <strain evidence="2 3">CGMCC 1.9126</strain>
    </source>
</reference>
<evidence type="ECO:0000313" key="2">
    <source>
        <dbReference type="EMBL" id="MFC0476147.1"/>
    </source>
</evidence>
<dbReference type="RefSeq" id="WP_377058333.1">
    <property type="nucleotide sequence ID" value="NZ_JBHLUU010000092.1"/>
</dbReference>
<feature type="transmembrane region" description="Helical" evidence="1">
    <location>
        <begin position="50"/>
        <end position="68"/>
    </location>
</feature>
<keyword evidence="1" id="KW-1133">Transmembrane helix</keyword>
<protein>
    <submittedName>
        <fullName evidence="2">Uncharacterized protein</fullName>
    </submittedName>
</protein>